<dbReference type="InterPro" id="IPR003593">
    <property type="entry name" value="AAA+_ATPase"/>
</dbReference>
<dbReference type="CDD" id="cd00009">
    <property type="entry name" value="AAA"/>
    <property type="match status" value="1"/>
</dbReference>
<dbReference type="GO" id="GO:0006355">
    <property type="term" value="P:regulation of DNA-templated transcription"/>
    <property type="evidence" value="ECO:0007669"/>
    <property type="project" value="InterPro"/>
</dbReference>
<dbReference type="InterPro" id="IPR000014">
    <property type="entry name" value="PAS"/>
</dbReference>
<dbReference type="Gene3D" id="1.10.10.10">
    <property type="entry name" value="Winged helix-like DNA-binding domain superfamily/Winged helix DNA-binding domain"/>
    <property type="match status" value="1"/>
</dbReference>
<dbReference type="GO" id="GO:0005524">
    <property type="term" value="F:ATP binding"/>
    <property type="evidence" value="ECO:0007669"/>
    <property type="project" value="UniProtKB-KW"/>
</dbReference>
<dbReference type="InterPro" id="IPR036388">
    <property type="entry name" value="WH-like_DNA-bd_sf"/>
</dbReference>
<feature type="domain" description="Sigma-54 factor interaction" evidence="3">
    <location>
        <begin position="331"/>
        <end position="556"/>
    </location>
</feature>
<dbReference type="InterPro" id="IPR025943">
    <property type="entry name" value="Sigma_54_int_dom_ATP-bd_2"/>
</dbReference>
<name>A0AAW5C6K7_9FIRM</name>
<dbReference type="InterPro" id="IPR035965">
    <property type="entry name" value="PAS-like_dom_sf"/>
</dbReference>
<accession>A0AAW5C6K7</accession>
<dbReference type="InterPro" id="IPR027417">
    <property type="entry name" value="P-loop_NTPase"/>
</dbReference>
<evidence type="ECO:0000259" key="3">
    <source>
        <dbReference type="PROSITE" id="PS50045"/>
    </source>
</evidence>
<sequence length="698" mass="78539">MKEIAVVATEKQYARFLMDNISKYLGRYASFKAYSIAEVETLDRVKEDYVLVSAFNIFQQVRQKISDRSEIVVLSLALTKKQMEKLKKIPKGTKALLVNFDHRTCMHTITSMYASGFRDVELFPYYGTGDYDRSIKLAITPNEGHLVPGEISQVIDVGESSVDMNSLYIIAGKLGVYDEFSSKEAAAARREYYYIDSSMDKLLNDKENMSDKLNTLMNLMNEGIIITDVVGRVYLCNEKARQLMSHRSRVLRGFNIEELLPELDVKSTREKLIKTGDSNLIASAVEIRSGDKVAGHIITLKDFEEAETRQHDMRSKLYGTSHRARYTFEDIIGSSSAIREAVKNGRQMARSDAAVMITGESGTGKEMFAQGIHNESARKNYNFVAVNCAAIPDSLLESEMFGYEEGSFTGAKKGGKTGYFELAHKGTIFLDEIGEMPMSLQSKLLRVLEERKVDRIGSDKSIDVDVRVIAATNKDLFAMVENGAFREDLFYRLNVLPLNVPPLRERTQDILPIFHFFAGRNHPHMVLTPEAEEILTGYSWRGNVRELRNVVEFLMTKEKPVIGAEDLPPLRSGKGRAVPGFADKGQNSCIKEGMDKEPGFMERFILNEWKDLGLYQAVLVQLRESLERNERYGRQKLMEKVNGSGGFYTEAEVRKALSKLSAHGFVRSVRGRGGSVITRDGLSLLQVMDRRGGYGISG</sequence>
<dbReference type="AlphaFoldDB" id="A0AAW5C6K7"/>
<dbReference type="EMBL" id="JAKNGE010000041">
    <property type="protein sequence ID" value="MCG4748674.1"/>
    <property type="molecule type" value="Genomic_DNA"/>
</dbReference>
<evidence type="ECO:0000313" key="5">
    <source>
        <dbReference type="Proteomes" id="UP001299608"/>
    </source>
</evidence>
<dbReference type="SMART" id="SM00382">
    <property type="entry name" value="AAA"/>
    <property type="match status" value="1"/>
</dbReference>
<dbReference type="FunFam" id="3.40.50.300:FF:000006">
    <property type="entry name" value="DNA-binding transcriptional regulator NtrC"/>
    <property type="match status" value="1"/>
</dbReference>
<dbReference type="InterPro" id="IPR025662">
    <property type="entry name" value="Sigma_54_int_dom_ATP-bd_1"/>
</dbReference>
<dbReference type="SMART" id="SM00091">
    <property type="entry name" value="PAS"/>
    <property type="match status" value="1"/>
</dbReference>
<protein>
    <submittedName>
        <fullName evidence="4">Sigma 54-interacting transcriptional regulator</fullName>
    </submittedName>
</protein>
<reference evidence="4" key="1">
    <citation type="submission" date="2022-01" db="EMBL/GenBank/DDBJ databases">
        <title>Collection of gut derived symbiotic bacterial strains cultured from healthy donors.</title>
        <authorList>
            <person name="Lin H."/>
            <person name="Kohout C."/>
            <person name="Waligurski E."/>
            <person name="Pamer E.G."/>
        </authorList>
    </citation>
    <scope>NUCLEOTIDE SEQUENCE</scope>
    <source>
        <strain evidence="4">DFI.6.55</strain>
    </source>
</reference>
<dbReference type="SUPFAM" id="SSF55785">
    <property type="entry name" value="PYP-like sensor domain (PAS domain)"/>
    <property type="match status" value="1"/>
</dbReference>
<evidence type="ECO:0000256" key="1">
    <source>
        <dbReference type="ARBA" id="ARBA00022741"/>
    </source>
</evidence>
<dbReference type="PROSITE" id="PS00676">
    <property type="entry name" value="SIGMA54_INTERACT_2"/>
    <property type="match status" value="1"/>
</dbReference>
<dbReference type="CDD" id="cd00130">
    <property type="entry name" value="PAS"/>
    <property type="match status" value="1"/>
</dbReference>
<dbReference type="PANTHER" id="PTHR32071:SF57">
    <property type="entry name" value="C4-DICARBOXYLATE TRANSPORT TRANSCRIPTIONAL REGULATORY PROTEIN DCTD"/>
    <property type="match status" value="1"/>
</dbReference>
<evidence type="ECO:0000313" key="4">
    <source>
        <dbReference type="EMBL" id="MCG4748674.1"/>
    </source>
</evidence>
<evidence type="ECO:0000256" key="2">
    <source>
        <dbReference type="ARBA" id="ARBA00022840"/>
    </source>
</evidence>
<keyword evidence="2" id="KW-0067">ATP-binding</keyword>
<dbReference type="Gene3D" id="3.40.50.300">
    <property type="entry name" value="P-loop containing nucleotide triphosphate hydrolases"/>
    <property type="match status" value="1"/>
</dbReference>
<keyword evidence="1" id="KW-0547">Nucleotide-binding</keyword>
<comment type="caution">
    <text evidence="4">The sequence shown here is derived from an EMBL/GenBank/DDBJ whole genome shotgun (WGS) entry which is preliminary data.</text>
</comment>
<dbReference type="InterPro" id="IPR058031">
    <property type="entry name" value="AAA_lid_NorR"/>
</dbReference>
<dbReference type="PANTHER" id="PTHR32071">
    <property type="entry name" value="TRANSCRIPTIONAL REGULATORY PROTEIN"/>
    <property type="match status" value="1"/>
</dbReference>
<dbReference type="Proteomes" id="UP001299608">
    <property type="component" value="Unassembled WGS sequence"/>
</dbReference>
<dbReference type="Pfam" id="PF00158">
    <property type="entry name" value="Sigma54_activat"/>
    <property type="match status" value="1"/>
</dbReference>
<dbReference type="PROSITE" id="PS50045">
    <property type="entry name" value="SIGMA54_INTERACT_4"/>
    <property type="match status" value="1"/>
</dbReference>
<dbReference type="Pfam" id="PF25601">
    <property type="entry name" value="AAA_lid_14"/>
    <property type="match status" value="1"/>
</dbReference>
<dbReference type="SUPFAM" id="SSF52540">
    <property type="entry name" value="P-loop containing nucleoside triphosphate hydrolases"/>
    <property type="match status" value="1"/>
</dbReference>
<dbReference type="Gene3D" id="3.30.450.20">
    <property type="entry name" value="PAS domain"/>
    <property type="match status" value="1"/>
</dbReference>
<gene>
    <name evidence="4" type="ORF">L0N08_24990</name>
</gene>
<proteinExistence type="predicted"/>
<dbReference type="InterPro" id="IPR002078">
    <property type="entry name" value="Sigma_54_int"/>
</dbReference>
<organism evidence="4 5">
    <name type="scientific">Enterocloster aldenensis</name>
    <dbReference type="NCBI Taxonomy" id="358742"/>
    <lineage>
        <taxon>Bacteria</taxon>
        <taxon>Bacillati</taxon>
        <taxon>Bacillota</taxon>
        <taxon>Clostridia</taxon>
        <taxon>Lachnospirales</taxon>
        <taxon>Lachnospiraceae</taxon>
        <taxon>Enterocloster</taxon>
    </lineage>
</organism>
<dbReference type="PROSITE" id="PS00675">
    <property type="entry name" value="SIGMA54_INTERACT_1"/>
    <property type="match status" value="1"/>
</dbReference>
<dbReference type="Gene3D" id="1.10.8.60">
    <property type="match status" value="1"/>
</dbReference>
<dbReference type="RefSeq" id="WP_227117092.1">
    <property type="nucleotide sequence ID" value="NZ_JAJCID010000037.1"/>
</dbReference>